<name>A0A3S5CGM5_9PLAT</name>
<dbReference type="Proteomes" id="UP000784294">
    <property type="component" value="Unassembled WGS sequence"/>
</dbReference>
<feature type="region of interest" description="Disordered" evidence="1">
    <location>
        <begin position="1"/>
        <end position="94"/>
    </location>
</feature>
<organism evidence="2 3">
    <name type="scientific">Protopolystoma xenopodis</name>
    <dbReference type="NCBI Taxonomy" id="117903"/>
    <lineage>
        <taxon>Eukaryota</taxon>
        <taxon>Metazoa</taxon>
        <taxon>Spiralia</taxon>
        <taxon>Lophotrochozoa</taxon>
        <taxon>Platyhelminthes</taxon>
        <taxon>Monogenea</taxon>
        <taxon>Polyopisthocotylea</taxon>
        <taxon>Polystomatidea</taxon>
        <taxon>Polystomatidae</taxon>
        <taxon>Protopolystoma</taxon>
    </lineage>
</organism>
<gene>
    <name evidence="2" type="ORF">PXEA_LOCUS250</name>
</gene>
<feature type="compositionally biased region" description="Basic and acidic residues" evidence="1">
    <location>
        <begin position="158"/>
        <end position="167"/>
    </location>
</feature>
<feature type="region of interest" description="Disordered" evidence="1">
    <location>
        <begin position="137"/>
        <end position="167"/>
    </location>
</feature>
<evidence type="ECO:0000313" key="2">
    <source>
        <dbReference type="EMBL" id="VEL06810.1"/>
    </source>
</evidence>
<accession>A0A3S5CGM5</accession>
<dbReference type="AlphaFoldDB" id="A0A3S5CGM5"/>
<dbReference type="EMBL" id="CAAALY010000440">
    <property type="protein sequence ID" value="VEL06810.1"/>
    <property type="molecule type" value="Genomic_DNA"/>
</dbReference>
<proteinExistence type="predicted"/>
<evidence type="ECO:0000256" key="1">
    <source>
        <dbReference type="SAM" id="MobiDB-lite"/>
    </source>
</evidence>
<keyword evidence="3" id="KW-1185">Reference proteome</keyword>
<sequence>MLSQLGQKPAAAGQRALTRKHRPTAKLPGIGLSGPGQSALPVDQEYFRAPAAHGSGKSSELQEIEGGQGYSQVRRNEDTADISEIPSLTTDQADDALDLANLLTSKAYDEDNDEVIFDDEADDEDDEEYEPDLQDVFPTTSVDGLEHSSKSMKVNLRQQRERSSEKKLSHYVSQRISLVGMEHTAVSERISERPTSARVKSPAQSSTIEILDLISCRDSDDGKYNLTFRLYTSKVVLIVQRTSMYRQNAQILCHPNLSHCQSIP</sequence>
<reference evidence="2" key="1">
    <citation type="submission" date="2018-11" db="EMBL/GenBank/DDBJ databases">
        <authorList>
            <consortium name="Pathogen Informatics"/>
        </authorList>
    </citation>
    <scope>NUCLEOTIDE SEQUENCE</scope>
</reference>
<evidence type="ECO:0000313" key="3">
    <source>
        <dbReference type="Proteomes" id="UP000784294"/>
    </source>
</evidence>
<protein>
    <submittedName>
        <fullName evidence="2">Uncharacterized protein</fullName>
    </submittedName>
</protein>
<comment type="caution">
    <text evidence="2">The sequence shown here is derived from an EMBL/GenBank/DDBJ whole genome shotgun (WGS) entry which is preliminary data.</text>
</comment>